<proteinExistence type="predicted"/>
<comment type="caution">
    <text evidence="4">The sequence shown here is derived from an EMBL/GenBank/DDBJ whole genome shotgun (WGS) entry which is preliminary data.</text>
</comment>
<evidence type="ECO:0000313" key="5">
    <source>
        <dbReference type="Proteomes" id="UP000688137"/>
    </source>
</evidence>
<dbReference type="Pfam" id="PF12895">
    <property type="entry name" value="ANAPC3"/>
    <property type="match status" value="1"/>
</dbReference>
<protein>
    <recommendedName>
        <fullName evidence="6">Tetratricopeptide repeat protein</fullName>
    </recommendedName>
</protein>
<evidence type="ECO:0008006" key="6">
    <source>
        <dbReference type="Google" id="ProtNLM"/>
    </source>
</evidence>
<evidence type="ECO:0000256" key="2">
    <source>
        <dbReference type="ARBA" id="ARBA00022803"/>
    </source>
</evidence>
<dbReference type="EMBL" id="CAJJDM010000136">
    <property type="protein sequence ID" value="CAD8107439.1"/>
    <property type="molecule type" value="Genomic_DNA"/>
</dbReference>
<feature type="repeat" description="TPR" evidence="3">
    <location>
        <begin position="161"/>
        <end position="194"/>
    </location>
</feature>
<evidence type="ECO:0000256" key="1">
    <source>
        <dbReference type="ARBA" id="ARBA00022737"/>
    </source>
</evidence>
<organism evidence="4 5">
    <name type="scientific">Paramecium primaurelia</name>
    <dbReference type="NCBI Taxonomy" id="5886"/>
    <lineage>
        <taxon>Eukaryota</taxon>
        <taxon>Sar</taxon>
        <taxon>Alveolata</taxon>
        <taxon>Ciliophora</taxon>
        <taxon>Intramacronucleata</taxon>
        <taxon>Oligohymenophorea</taxon>
        <taxon>Peniculida</taxon>
        <taxon>Parameciidae</taxon>
        <taxon>Paramecium</taxon>
    </lineage>
</organism>
<evidence type="ECO:0000313" key="4">
    <source>
        <dbReference type="EMBL" id="CAD8107439.1"/>
    </source>
</evidence>
<name>A0A8S1PY36_PARPR</name>
<keyword evidence="2 3" id="KW-0802">TPR repeat</keyword>
<dbReference type="OMA" id="LSCNECY"/>
<dbReference type="PROSITE" id="PS50005">
    <property type="entry name" value="TPR"/>
    <property type="match status" value="2"/>
</dbReference>
<dbReference type="PROSITE" id="PS50293">
    <property type="entry name" value="TPR_REGION"/>
    <property type="match status" value="1"/>
</dbReference>
<keyword evidence="5" id="KW-1185">Reference proteome</keyword>
<sequence>MKCPLLNHNSQVERFCINLKCIEKTRLSCNECYQSSFHCSHLKDQNLISDLPDYVEKISTQCERELIKFLGDLEDQISELFFSLKDKIRSQFQISSLRLKALNYYQVNEMLCQFMDLNSFKDDMIEIEIKSKNLLNELNETIQQLRSKQIIQVSRQETAEANSYYIEGLTLFSQGEYLKALKAFDTSLNLNPYQIEVMLWRGDCLFYSSSYRDALQQYKQVFKIEESNIKSLYGIGDCLFRLNQYQEAIHWLDQVLKYNPKNSKALSKKGDCLKNLKNYYEAIILYDNALSIDSNLFWTLQSKGSCLQDLKQFKEAIDCYEKALILDSKSQSVKSSKSYCEEMLQK</sequence>
<dbReference type="InterPro" id="IPR019734">
    <property type="entry name" value="TPR_rpt"/>
</dbReference>
<dbReference type="AlphaFoldDB" id="A0A8S1PY36"/>
<gene>
    <name evidence="4" type="ORF">PPRIM_AZ9-3.1.T1330171</name>
</gene>
<dbReference type="Proteomes" id="UP000688137">
    <property type="component" value="Unassembled WGS sequence"/>
</dbReference>
<keyword evidence="1" id="KW-0677">Repeat</keyword>
<dbReference type="SMART" id="SM00028">
    <property type="entry name" value="TPR"/>
    <property type="match status" value="5"/>
</dbReference>
<dbReference type="PANTHER" id="PTHR44943:SF4">
    <property type="entry name" value="TPR REPEAT-CONTAINING PROTEIN MJ0798"/>
    <property type="match status" value="1"/>
</dbReference>
<feature type="repeat" description="TPR" evidence="3">
    <location>
        <begin position="229"/>
        <end position="262"/>
    </location>
</feature>
<dbReference type="Pfam" id="PF13181">
    <property type="entry name" value="TPR_8"/>
    <property type="match status" value="1"/>
</dbReference>
<accession>A0A8S1PY36</accession>
<dbReference type="InterPro" id="IPR051685">
    <property type="entry name" value="Ycf3/AcsC/BcsC/TPR_MFPF"/>
</dbReference>
<reference evidence="4" key="1">
    <citation type="submission" date="2021-01" db="EMBL/GenBank/DDBJ databases">
        <authorList>
            <consortium name="Genoscope - CEA"/>
            <person name="William W."/>
        </authorList>
    </citation>
    <scope>NUCLEOTIDE SEQUENCE</scope>
</reference>
<dbReference type="PANTHER" id="PTHR44943">
    <property type="entry name" value="CELLULOSE SYNTHASE OPERON PROTEIN C"/>
    <property type="match status" value="1"/>
</dbReference>
<evidence type="ECO:0000256" key="3">
    <source>
        <dbReference type="PROSITE-ProRule" id="PRU00339"/>
    </source>
</evidence>